<name>A0AAP9ZGI1_9GAMM</name>
<gene>
    <name evidence="1" type="ORF">JDS37_19390</name>
</gene>
<dbReference type="RefSeq" id="WP_146945477.1">
    <property type="nucleotide sequence ID" value="NZ_BJUL01000046.1"/>
</dbReference>
<dbReference type="EMBL" id="CP066540">
    <property type="protein sequence ID" value="QRL05451.1"/>
    <property type="molecule type" value="Genomic_DNA"/>
</dbReference>
<sequence length="97" mass="11365">MNALISRELRQKIDLYRRKGGKTSRRNTAARIERFIEAVGHPPEQIGKRHVYEFYEKQQFAPSTERDYHYAICQLWTMLGRAGEPPPPPSMPERTHA</sequence>
<geneLocation type="plasmid" evidence="2">
    <name>unnamed</name>
</geneLocation>
<dbReference type="Proteomes" id="UP000663479">
    <property type="component" value="Plasmid unnamed"/>
</dbReference>
<dbReference type="AlphaFoldDB" id="A0AAP9ZGI1"/>
<evidence type="ECO:0000313" key="1">
    <source>
        <dbReference type="EMBL" id="QRL05451.1"/>
    </source>
</evidence>
<proteinExistence type="predicted"/>
<accession>A0AAP9ZGI1</accession>
<reference evidence="1" key="1">
    <citation type="submission" date="2020-12" db="EMBL/GenBank/DDBJ databases">
        <title>Genome reconstruction of Halomonas venusta strain DSM 4743.</title>
        <authorList>
            <person name="Aguirre-Garrido J.F."/>
            <person name="Hernandez-Soto L.M."/>
            <person name="Martinez-Abarca F."/>
        </authorList>
    </citation>
    <scope>NUCLEOTIDE SEQUENCE</scope>
    <source>
        <strain evidence="1">4743</strain>
        <plasmid evidence="1">p4373-A</plasmid>
    </source>
</reference>
<keyword evidence="1" id="KW-0614">Plasmid</keyword>
<organism evidence="1 2">
    <name type="scientific">Vreelandella venusta</name>
    <dbReference type="NCBI Taxonomy" id="44935"/>
    <lineage>
        <taxon>Bacteria</taxon>
        <taxon>Pseudomonadati</taxon>
        <taxon>Pseudomonadota</taxon>
        <taxon>Gammaproteobacteria</taxon>
        <taxon>Oceanospirillales</taxon>
        <taxon>Halomonadaceae</taxon>
        <taxon>Vreelandella</taxon>
    </lineage>
</organism>
<evidence type="ECO:0000313" key="2">
    <source>
        <dbReference type="Proteomes" id="UP000663479"/>
    </source>
</evidence>
<protein>
    <submittedName>
        <fullName evidence="1">Uncharacterized protein</fullName>
    </submittedName>
</protein>